<dbReference type="InterPro" id="IPR001310">
    <property type="entry name" value="Histidine_triad_HIT"/>
</dbReference>
<dbReference type="PANTHER" id="PTHR46648">
    <property type="entry name" value="HIT FAMILY PROTEIN 1"/>
    <property type="match status" value="1"/>
</dbReference>
<dbReference type="PANTHER" id="PTHR46648:SF1">
    <property type="entry name" value="ADENOSINE 5'-MONOPHOSPHORAMIDASE HNT1"/>
    <property type="match status" value="1"/>
</dbReference>
<evidence type="ECO:0000313" key="6">
    <source>
        <dbReference type="Proteomes" id="UP000231426"/>
    </source>
</evidence>
<evidence type="ECO:0000256" key="1">
    <source>
        <dbReference type="PIRSR" id="PIRSR601310-1"/>
    </source>
</evidence>
<dbReference type="PROSITE" id="PS51084">
    <property type="entry name" value="HIT_2"/>
    <property type="match status" value="1"/>
</dbReference>
<gene>
    <name evidence="5" type="ORF">COU29_04200</name>
</gene>
<feature type="active site" description="Tele-AMP-histidine intermediate" evidence="1">
    <location>
        <position position="99"/>
    </location>
</feature>
<sequence length="133" mass="14994">MSDCIFCKIVAGQIPNHTVYEDDFVLAFLDIFPHAKGHTVIIPKKHFQSLSDMSEEEWQNMAKGIFKTVAKVREVLKPEGLNIGLNDQSVAGQVVPHIHWHIFPRWTGDGGGSFHSIIKTQEKIDVVELAKLF</sequence>
<dbReference type="AlphaFoldDB" id="A0A2M6W643"/>
<dbReference type="Pfam" id="PF01230">
    <property type="entry name" value="HIT"/>
    <property type="match status" value="1"/>
</dbReference>
<evidence type="ECO:0000256" key="3">
    <source>
        <dbReference type="PROSITE-ProRule" id="PRU00464"/>
    </source>
</evidence>
<evidence type="ECO:0000256" key="2">
    <source>
        <dbReference type="PIRSR" id="PIRSR601310-3"/>
    </source>
</evidence>
<comment type="caution">
    <text evidence="5">The sequence shown here is derived from an EMBL/GenBank/DDBJ whole genome shotgun (WGS) entry which is preliminary data.</text>
</comment>
<dbReference type="InterPro" id="IPR011146">
    <property type="entry name" value="HIT-like"/>
</dbReference>
<dbReference type="CDD" id="cd01277">
    <property type="entry name" value="HINT_subgroup"/>
    <property type="match status" value="1"/>
</dbReference>
<dbReference type="GO" id="GO:0003824">
    <property type="term" value="F:catalytic activity"/>
    <property type="evidence" value="ECO:0007669"/>
    <property type="project" value="InterPro"/>
</dbReference>
<reference evidence="6" key="1">
    <citation type="submission" date="2017-09" db="EMBL/GenBank/DDBJ databases">
        <title>Depth-based differentiation of microbial function through sediment-hosted aquifers and enrichment of novel symbionts in the deep terrestrial subsurface.</title>
        <authorList>
            <person name="Probst A.J."/>
            <person name="Ladd B."/>
            <person name="Jarett J.K."/>
            <person name="Geller-Mcgrath D.E."/>
            <person name="Sieber C.M.K."/>
            <person name="Emerson J.B."/>
            <person name="Anantharaman K."/>
            <person name="Thomas B.C."/>
            <person name="Malmstrom R."/>
            <person name="Stieglmeier M."/>
            <person name="Klingl A."/>
            <person name="Woyke T."/>
            <person name="Ryan C.M."/>
            <person name="Banfield J.F."/>
        </authorList>
    </citation>
    <scope>NUCLEOTIDE SEQUENCE [LARGE SCALE GENOMIC DNA]</scope>
</reference>
<evidence type="ECO:0000259" key="4">
    <source>
        <dbReference type="PROSITE" id="PS51084"/>
    </source>
</evidence>
<dbReference type="PRINTS" id="PR00332">
    <property type="entry name" value="HISTRIAD"/>
</dbReference>
<dbReference type="InterPro" id="IPR039384">
    <property type="entry name" value="HINT"/>
</dbReference>
<accession>A0A2M6W643</accession>
<dbReference type="Proteomes" id="UP000231426">
    <property type="component" value="Unassembled WGS sequence"/>
</dbReference>
<dbReference type="GO" id="GO:0009117">
    <property type="term" value="P:nucleotide metabolic process"/>
    <property type="evidence" value="ECO:0007669"/>
    <property type="project" value="TreeGrafter"/>
</dbReference>
<dbReference type="Gene3D" id="3.30.428.10">
    <property type="entry name" value="HIT-like"/>
    <property type="match status" value="1"/>
</dbReference>
<dbReference type="InterPro" id="IPR036265">
    <property type="entry name" value="HIT-like_sf"/>
</dbReference>
<dbReference type="SUPFAM" id="SSF54197">
    <property type="entry name" value="HIT-like"/>
    <property type="match status" value="1"/>
</dbReference>
<organism evidence="5 6">
    <name type="scientific">Candidatus Magasanikbacteria bacterium CG10_big_fil_rev_8_21_14_0_10_36_32</name>
    <dbReference type="NCBI Taxonomy" id="1974646"/>
    <lineage>
        <taxon>Bacteria</taxon>
        <taxon>Candidatus Magasanikiibacteriota</taxon>
    </lineage>
</organism>
<feature type="domain" description="HIT" evidence="4">
    <location>
        <begin position="5"/>
        <end position="112"/>
    </location>
</feature>
<protein>
    <submittedName>
        <fullName evidence="5">HIT family protein</fullName>
    </submittedName>
</protein>
<proteinExistence type="predicted"/>
<evidence type="ECO:0000313" key="5">
    <source>
        <dbReference type="EMBL" id="PIT88185.1"/>
    </source>
</evidence>
<feature type="short sequence motif" description="Histidine triad motif" evidence="2 3">
    <location>
        <begin position="97"/>
        <end position="101"/>
    </location>
</feature>
<dbReference type="EMBL" id="PFBV01000005">
    <property type="protein sequence ID" value="PIT88185.1"/>
    <property type="molecule type" value="Genomic_DNA"/>
</dbReference>
<name>A0A2M6W643_9BACT</name>